<dbReference type="RefSeq" id="WP_263071078.1">
    <property type="nucleotide sequence ID" value="NZ_JAOUSF010000001.1"/>
</dbReference>
<evidence type="ECO:0000256" key="1">
    <source>
        <dbReference type="SAM" id="Phobius"/>
    </source>
</evidence>
<evidence type="ECO:0000313" key="2">
    <source>
        <dbReference type="EMBL" id="MCU9611942.1"/>
    </source>
</evidence>
<feature type="transmembrane region" description="Helical" evidence="1">
    <location>
        <begin position="37"/>
        <end position="58"/>
    </location>
</feature>
<keyword evidence="1" id="KW-1133">Transmembrane helix</keyword>
<feature type="transmembrane region" description="Helical" evidence="1">
    <location>
        <begin position="5"/>
        <end position="25"/>
    </location>
</feature>
<dbReference type="AlphaFoldDB" id="A0AAE3IPS6"/>
<keyword evidence="3" id="KW-1185">Reference proteome</keyword>
<keyword evidence="1" id="KW-0812">Transmembrane</keyword>
<proteinExistence type="predicted"/>
<gene>
    <name evidence="2" type="ORF">OEV98_00030</name>
</gene>
<dbReference type="EMBL" id="JAOUSF010000001">
    <property type="protein sequence ID" value="MCU9611942.1"/>
    <property type="molecule type" value="Genomic_DNA"/>
</dbReference>
<reference evidence="2" key="1">
    <citation type="submission" date="2022-10" db="EMBL/GenBank/DDBJ databases">
        <title>Description of Fervidibacillus gen. nov. in the family Fervidibacillaceae fam. nov. with two species, Fervidibacillus albus sp. nov., and Fervidibacillus halotolerans sp. nov., isolated from tidal flat sediments.</title>
        <authorList>
            <person name="Kwon K.K."/>
            <person name="Yang S.-H."/>
        </authorList>
    </citation>
    <scope>NUCLEOTIDE SEQUENCE</scope>
    <source>
        <strain evidence="2">JCM 19140</strain>
    </source>
</reference>
<organism evidence="2 3">
    <name type="scientific">Perspicuibacillus lycopersici</name>
    <dbReference type="NCBI Taxonomy" id="1325689"/>
    <lineage>
        <taxon>Bacteria</taxon>
        <taxon>Bacillati</taxon>
        <taxon>Bacillota</taxon>
        <taxon>Bacilli</taxon>
        <taxon>Bacillales</taxon>
        <taxon>Bacillaceae</taxon>
        <taxon>Perspicuibacillus</taxon>
    </lineage>
</organism>
<accession>A0AAE3IPS6</accession>
<sequence>MAKRLLTITSILLVVVHLLILYFWIFDWQKLVTEVGLISWIGSILFGIIIYLVYRKLVITEIGTLISKRIVFATTLMTIILGFFALIIEFITHSMP</sequence>
<protein>
    <submittedName>
        <fullName evidence="2">Uncharacterized protein</fullName>
    </submittedName>
</protein>
<comment type="caution">
    <text evidence="2">The sequence shown here is derived from an EMBL/GenBank/DDBJ whole genome shotgun (WGS) entry which is preliminary data.</text>
</comment>
<name>A0AAE3IPS6_9BACI</name>
<evidence type="ECO:0000313" key="3">
    <source>
        <dbReference type="Proteomes" id="UP001209318"/>
    </source>
</evidence>
<dbReference type="Proteomes" id="UP001209318">
    <property type="component" value="Unassembled WGS sequence"/>
</dbReference>
<keyword evidence="1" id="KW-0472">Membrane</keyword>
<feature type="transmembrane region" description="Helical" evidence="1">
    <location>
        <begin position="70"/>
        <end position="91"/>
    </location>
</feature>